<dbReference type="Proteomes" id="UP001153269">
    <property type="component" value="Unassembled WGS sequence"/>
</dbReference>
<feature type="compositionally biased region" description="Low complexity" evidence="1">
    <location>
        <begin position="61"/>
        <end position="125"/>
    </location>
</feature>
<dbReference type="InterPro" id="IPR052098">
    <property type="entry name" value="Presynaptic_Scaffold_Bsn/Pclo"/>
</dbReference>
<feature type="compositionally biased region" description="Polar residues" evidence="1">
    <location>
        <begin position="126"/>
        <end position="135"/>
    </location>
</feature>
<dbReference type="GO" id="GO:0035418">
    <property type="term" value="P:protein localization to synapse"/>
    <property type="evidence" value="ECO:0007669"/>
    <property type="project" value="TreeGrafter"/>
</dbReference>
<dbReference type="GO" id="GO:1904071">
    <property type="term" value="P:presynaptic active zone assembly"/>
    <property type="evidence" value="ECO:0007669"/>
    <property type="project" value="TreeGrafter"/>
</dbReference>
<comment type="caution">
    <text evidence="2">The sequence shown here is derived from an EMBL/GenBank/DDBJ whole genome shotgun (WGS) entry which is preliminary data.</text>
</comment>
<gene>
    <name evidence="2" type="ORF">PLEPLA_LOCUS33248</name>
</gene>
<protein>
    <submittedName>
        <fullName evidence="2">Uncharacterized protein</fullName>
    </submittedName>
</protein>
<evidence type="ECO:0000313" key="2">
    <source>
        <dbReference type="EMBL" id="CAB1445517.1"/>
    </source>
</evidence>
<feature type="compositionally biased region" description="Polar residues" evidence="1">
    <location>
        <begin position="146"/>
        <end position="156"/>
    </location>
</feature>
<dbReference type="GO" id="GO:0030424">
    <property type="term" value="C:axon"/>
    <property type="evidence" value="ECO:0007669"/>
    <property type="project" value="TreeGrafter"/>
</dbReference>
<dbReference type="PANTHER" id="PTHR14113:SF1">
    <property type="entry name" value="PROTEIN BASSOON"/>
    <property type="match status" value="1"/>
</dbReference>
<dbReference type="GO" id="GO:0098882">
    <property type="term" value="F:structural constituent of presynaptic active zone"/>
    <property type="evidence" value="ECO:0007669"/>
    <property type="project" value="TreeGrafter"/>
</dbReference>
<dbReference type="EMBL" id="CADEAL010003680">
    <property type="protein sequence ID" value="CAB1445517.1"/>
    <property type="molecule type" value="Genomic_DNA"/>
</dbReference>
<accession>A0A9N7V9T2</accession>
<keyword evidence="3" id="KW-1185">Reference proteome</keyword>
<reference evidence="2" key="1">
    <citation type="submission" date="2020-03" db="EMBL/GenBank/DDBJ databases">
        <authorList>
            <person name="Weist P."/>
        </authorList>
    </citation>
    <scope>NUCLEOTIDE SEQUENCE</scope>
</reference>
<sequence length="469" mass="51340">MNCQLQRYKVQEWLCLNCQMQRALGIDMTTPRSKSQQQIHSPSHQAKPIVQPQQPAPQPTQPAAAVQPKPLAQSQPTQRQQQQQQQHPQSQPYGQTQPYSQSQPYSQPQQYPQSQSQTYPSSQPGLQTQPHTSPGLQRHPGPGGPQNKTGSSQQGMRSDPYSHRGPGAPGAAGGPTGGPNQPGGPRIPHPGAVPLPGLAKAPSQPDLGRGSPMHQSMARHHDQTRSAGSSPAHRPQSQAPPPAQDGLTKLFGFGASLLNQASTLISVDPLPTTSTQPSPARGKVVFSNATPENRQQQQQGTPDGGCSSTGPNGGCSCTEPKGDCLCTQAKGGLLMHRAKWGLLMHRAKLGVLMHRTKWGLLMHRAKWGVLMHQAKWGVLMHRTKLEVIVHQAKWEVRKWVDHMGNLRSNNSRPCPINKECRNSSHPPIIKRGSKDSHNHKVYISKHLLICRKLCRSRSLWRPLCPLQNL</sequence>
<dbReference type="GO" id="GO:0098978">
    <property type="term" value="C:glutamatergic synapse"/>
    <property type="evidence" value="ECO:0007669"/>
    <property type="project" value="TreeGrafter"/>
</dbReference>
<proteinExistence type="predicted"/>
<feature type="compositionally biased region" description="Polar residues" evidence="1">
    <location>
        <begin position="30"/>
        <end position="44"/>
    </location>
</feature>
<evidence type="ECO:0000256" key="1">
    <source>
        <dbReference type="SAM" id="MobiDB-lite"/>
    </source>
</evidence>
<dbReference type="GO" id="GO:0098982">
    <property type="term" value="C:GABA-ergic synapse"/>
    <property type="evidence" value="ECO:0007669"/>
    <property type="project" value="TreeGrafter"/>
</dbReference>
<feature type="compositionally biased region" description="Gly residues" evidence="1">
    <location>
        <begin position="167"/>
        <end position="181"/>
    </location>
</feature>
<feature type="region of interest" description="Disordered" evidence="1">
    <location>
        <begin position="29"/>
        <end position="248"/>
    </location>
</feature>
<dbReference type="PANTHER" id="PTHR14113">
    <property type="entry name" value="PICCOLO/BASSOON"/>
    <property type="match status" value="1"/>
</dbReference>
<feature type="compositionally biased region" description="Polar residues" evidence="1">
    <location>
        <begin position="290"/>
        <end position="310"/>
    </location>
</feature>
<feature type="region of interest" description="Disordered" evidence="1">
    <location>
        <begin position="290"/>
        <end position="311"/>
    </location>
</feature>
<name>A0A9N7V9T2_PLEPL</name>
<dbReference type="AlphaFoldDB" id="A0A9N7V9T2"/>
<organism evidence="2 3">
    <name type="scientific">Pleuronectes platessa</name>
    <name type="common">European plaice</name>
    <dbReference type="NCBI Taxonomy" id="8262"/>
    <lineage>
        <taxon>Eukaryota</taxon>
        <taxon>Metazoa</taxon>
        <taxon>Chordata</taxon>
        <taxon>Craniata</taxon>
        <taxon>Vertebrata</taxon>
        <taxon>Euteleostomi</taxon>
        <taxon>Actinopterygii</taxon>
        <taxon>Neopterygii</taxon>
        <taxon>Teleostei</taxon>
        <taxon>Neoteleostei</taxon>
        <taxon>Acanthomorphata</taxon>
        <taxon>Carangaria</taxon>
        <taxon>Pleuronectiformes</taxon>
        <taxon>Pleuronectoidei</taxon>
        <taxon>Pleuronectidae</taxon>
        <taxon>Pleuronectes</taxon>
    </lineage>
</organism>
<evidence type="ECO:0000313" key="3">
    <source>
        <dbReference type="Proteomes" id="UP001153269"/>
    </source>
</evidence>
<dbReference type="GO" id="GO:0048788">
    <property type="term" value="C:cytoskeleton of presynaptic active zone"/>
    <property type="evidence" value="ECO:0007669"/>
    <property type="project" value="TreeGrafter"/>
</dbReference>